<comment type="caution">
    <text evidence="1">The sequence shown here is derived from an EMBL/GenBank/DDBJ whole genome shotgun (WGS) entry which is preliminary data.</text>
</comment>
<name>A0A1F8CUV9_9BACT</name>
<protein>
    <submittedName>
        <fullName evidence="1">Uncharacterized protein</fullName>
    </submittedName>
</protein>
<dbReference type="PROSITE" id="PS51257">
    <property type="entry name" value="PROKAR_LIPOPROTEIN"/>
    <property type="match status" value="1"/>
</dbReference>
<evidence type="ECO:0000313" key="1">
    <source>
        <dbReference type="EMBL" id="OGM80110.1"/>
    </source>
</evidence>
<gene>
    <name evidence="1" type="ORF">A2382_01555</name>
</gene>
<dbReference type="AlphaFoldDB" id="A0A1F8CUV9"/>
<evidence type="ECO:0000313" key="2">
    <source>
        <dbReference type="Proteomes" id="UP000178999"/>
    </source>
</evidence>
<dbReference type="EMBL" id="MGHY01000004">
    <property type="protein sequence ID" value="OGM80110.1"/>
    <property type="molecule type" value="Genomic_DNA"/>
</dbReference>
<sequence>MKKAFLVIVLVFLLGGLVSCSLLNSDEKDTETQLPQTDFVPDGFKNNGIPIYLCDKNPLTHTDAVCWLYSANNQ</sequence>
<dbReference type="Proteomes" id="UP000178999">
    <property type="component" value="Unassembled WGS sequence"/>
</dbReference>
<organism evidence="1 2">
    <name type="scientific">Candidatus Woesebacteria bacterium RIFOXYB1_FULL_38_16</name>
    <dbReference type="NCBI Taxonomy" id="1802538"/>
    <lineage>
        <taxon>Bacteria</taxon>
        <taxon>Candidatus Woeseibacteriota</taxon>
    </lineage>
</organism>
<reference evidence="1 2" key="1">
    <citation type="journal article" date="2016" name="Nat. Commun.">
        <title>Thousands of microbial genomes shed light on interconnected biogeochemical processes in an aquifer system.</title>
        <authorList>
            <person name="Anantharaman K."/>
            <person name="Brown C.T."/>
            <person name="Hug L.A."/>
            <person name="Sharon I."/>
            <person name="Castelle C.J."/>
            <person name="Probst A.J."/>
            <person name="Thomas B.C."/>
            <person name="Singh A."/>
            <person name="Wilkins M.J."/>
            <person name="Karaoz U."/>
            <person name="Brodie E.L."/>
            <person name="Williams K.H."/>
            <person name="Hubbard S.S."/>
            <person name="Banfield J.F."/>
        </authorList>
    </citation>
    <scope>NUCLEOTIDE SEQUENCE [LARGE SCALE GENOMIC DNA]</scope>
</reference>
<proteinExistence type="predicted"/>
<accession>A0A1F8CUV9</accession>